<evidence type="ECO:0000313" key="2">
    <source>
        <dbReference type="Proteomes" id="UP000029553"/>
    </source>
</evidence>
<comment type="caution">
    <text evidence="1">The sequence shown here is derived from an EMBL/GenBank/DDBJ whole genome shotgun (WGS) entry which is preliminary data.</text>
</comment>
<dbReference type="AlphaFoldDB" id="A0A096F8H1"/>
<protein>
    <submittedName>
        <fullName evidence="1">Uncharacterized protein</fullName>
    </submittedName>
</protein>
<name>A0A096F8H1_COMTE</name>
<gene>
    <name evidence="1" type="ORF">P353_22400</name>
</gene>
<dbReference type="Proteomes" id="UP000029553">
    <property type="component" value="Unassembled WGS sequence"/>
</dbReference>
<proteinExistence type="predicted"/>
<organism evidence="1 2">
    <name type="scientific">Comamonas testosteroni</name>
    <name type="common">Pseudomonas testosteroni</name>
    <dbReference type="NCBI Taxonomy" id="285"/>
    <lineage>
        <taxon>Bacteria</taxon>
        <taxon>Pseudomonadati</taxon>
        <taxon>Pseudomonadota</taxon>
        <taxon>Betaproteobacteria</taxon>
        <taxon>Burkholderiales</taxon>
        <taxon>Comamonadaceae</taxon>
        <taxon>Comamonas</taxon>
    </lineage>
</organism>
<reference evidence="1 2" key="1">
    <citation type="submission" date="2013-09" db="EMBL/GenBank/DDBJ databases">
        <title>High correlation between genotypes and phenotypes of environmental bacteria Comamonas testosteroni strains.</title>
        <authorList>
            <person name="Liu L."/>
            <person name="Zhu W."/>
            <person name="Xia X."/>
            <person name="Xu B."/>
            <person name="Luo M."/>
            <person name="Wang G."/>
        </authorList>
    </citation>
    <scope>NUCLEOTIDE SEQUENCE [LARGE SCALE GENOMIC DNA]</scope>
    <source>
        <strain evidence="1 2">JL40</strain>
    </source>
</reference>
<accession>A0A096F8H1</accession>
<evidence type="ECO:0000313" key="1">
    <source>
        <dbReference type="EMBL" id="KGH26284.1"/>
    </source>
</evidence>
<dbReference type="EMBL" id="AWOR01000069">
    <property type="protein sequence ID" value="KGH26284.1"/>
    <property type="molecule type" value="Genomic_DNA"/>
</dbReference>
<sequence>MTTEALSSIQWLFGKLGAAYGAAWDRSLGATPIEDVQAEWNKRLLGFTAGDIRYALDHLPSSKPPNVFEFRDLCRASPKKQVPLLEQTPANPQRVAELAKQVRESFGTETKKDPKAWAHKLQKRHESGEKLGAHQIRAYREALGLAGRQPWQ</sequence>
<dbReference type="RefSeq" id="WP_034374331.1">
    <property type="nucleotide sequence ID" value="NZ_AWOR01000069.1"/>
</dbReference>